<dbReference type="SUPFAM" id="SSF52218">
    <property type="entry name" value="Flavoproteins"/>
    <property type="match status" value="1"/>
</dbReference>
<sequence>MKAKGVIILGSSRSYGNTHTIVSELQQQTGFDLVDLKQYQINHFEYDLKNEDDFNALFKNLTENYETFVFATPIYWYTMSGMMKVFFDRISDFLFEEKEVGRRLRQKTMGVVSCGSDSEIKQGFEMPFVESAAYLGMEYIGHIHTWIEHKKITQEVQQSITNFANQLMRK</sequence>
<dbReference type="InterPro" id="IPR005025">
    <property type="entry name" value="FMN_Rdtase-like_dom"/>
</dbReference>
<gene>
    <name evidence="4" type="ORF">H2O64_05810</name>
</gene>
<evidence type="ECO:0000259" key="3">
    <source>
        <dbReference type="Pfam" id="PF03358"/>
    </source>
</evidence>
<dbReference type="PANTHER" id="PTHR43278:SF4">
    <property type="entry name" value="NAD(P)H-DEPENDENT FMN-CONTAINING OXIDOREDUCTASE YWQN-RELATED"/>
    <property type="match status" value="1"/>
</dbReference>
<accession>A0ABR7Q6W6</accession>
<name>A0ABR7Q6W6_9FLAO</name>
<comment type="caution">
    <text evidence="4">The sequence shown here is derived from an EMBL/GenBank/DDBJ whole genome shotgun (WGS) entry which is preliminary data.</text>
</comment>
<dbReference type="PANTHER" id="PTHR43278">
    <property type="entry name" value="NAD(P)H-DEPENDENT FMN-CONTAINING OXIDOREDUCTASE YWQN-RELATED"/>
    <property type="match status" value="1"/>
</dbReference>
<dbReference type="RefSeq" id="WP_187561226.1">
    <property type="nucleotide sequence ID" value="NZ_JACGWS010000003.1"/>
</dbReference>
<dbReference type="Pfam" id="PF03358">
    <property type="entry name" value="FMN_red"/>
    <property type="match status" value="1"/>
</dbReference>
<dbReference type="Gene3D" id="3.40.50.360">
    <property type="match status" value="1"/>
</dbReference>
<evidence type="ECO:0000256" key="2">
    <source>
        <dbReference type="ARBA" id="ARBA00022643"/>
    </source>
</evidence>
<keyword evidence="1" id="KW-0285">Flavoprotein</keyword>
<keyword evidence="5" id="KW-1185">Reference proteome</keyword>
<keyword evidence="2" id="KW-0288">FMN</keyword>
<evidence type="ECO:0000313" key="4">
    <source>
        <dbReference type="EMBL" id="MBC8754178.1"/>
    </source>
</evidence>
<protein>
    <submittedName>
        <fullName evidence="4">NAD(P)H-dependent oxidoreductase</fullName>
    </submittedName>
</protein>
<dbReference type="InterPro" id="IPR029039">
    <property type="entry name" value="Flavoprotein-like_sf"/>
</dbReference>
<feature type="domain" description="NADPH-dependent FMN reductase-like" evidence="3">
    <location>
        <begin position="6"/>
        <end position="142"/>
    </location>
</feature>
<reference evidence="4 5" key="1">
    <citation type="submission" date="2020-07" db="EMBL/GenBank/DDBJ databases">
        <title>Description of Kordia aestuariivivens sp. nov., isolated from a tidal flat.</title>
        <authorList>
            <person name="Park S."/>
            <person name="Yoon J.-H."/>
        </authorList>
    </citation>
    <scope>NUCLEOTIDE SEQUENCE [LARGE SCALE GENOMIC DNA]</scope>
    <source>
        <strain evidence="4 5">YSTF-M3</strain>
    </source>
</reference>
<dbReference type="InterPro" id="IPR051796">
    <property type="entry name" value="ISF_SsuE-like"/>
</dbReference>
<evidence type="ECO:0000313" key="5">
    <source>
        <dbReference type="Proteomes" id="UP000619238"/>
    </source>
</evidence>
<organism evidence="4 5">
    <name type="scientific">Kordia aestuariivivens</name>
    <dbReference type="NCBI Taxonomy" id="2759037"/>
    <lineage>
        <taxon>Bacteria</taxon>
        <taxon>Pseudomonadati</taxon>
        <taxon>Bacteroidota</taxon>
        <taxon>Flavobacteriia</taxon>
        <taxon>Flavobacteriales</taxon>
        <taxon>Flavobacteriaceae</taxon>
        <taxon>Kordia</taxon>
    </lineage>
</organism>
<evidence type="ECO:0000256" key="1">
    <source>
        <dbReference type="ARBA" id="ARBA00022630"/>
    </source>
</evidence>
<dbReference type="Proteomes" id="UP000619238">
    <property type="component" value="Unassembled WGS sequence"/>
</dbReference>
<dbReference type="EMBL" id="JACGWS010000003">
    <property type="protein sequence ID" value="MBC8754178.1"/>
    <property type="molecule type" value="Genomic_DNA"/>
</dbReference>
<proteinExistence type="predicted"/>